<dbReference type="Proteomes" id="UP000191056">
    <property type="component" value="Unassembled WGS sequence"/>
</dbReference>
<organism evidence="1 2">
    <name type="scientific">Clostridium chromiireducens</name>
    <dbReference type="NCBI Taxonomy" id="225345"/>
    <lineage>
        <taxon>Bacteria</taxon>
        <taxon>Bacillati</taxon>
        <taxon>Bacillota</taxon>
        <taxon>Clostridia</taxon>
        <taxon>Eubacteriales</taxon>
        <taxon>Clostridiaceae</taxon>
        <taxon>Clostridium</taxon>
    </lineage>
</organism>
<proteinExistence type="predicted"/>
<evidence type="ECO:0000313" key="1">
    <source>
        <dbReference type="EMBL" id="OPJ55216.1"/>
    </source>
</evidence>
<name>A0A1V4I5H2_9CLOT</name>
<reference evidence="1 2" key="1">
    <citation type="submission" date="2017-03" db="EMBL/GenBank/DDBJ databases">
        <title>Genome sequence of Clostridium chromiireducens DSM 23318.</title>
        <authorList>
            <person name="Poehlein A."/>
            <person name="Daniel R."/>
        </authorList>
    </citation>
    <scope>NUCLEOTIDE SEQUENCE [LARGE SCALE GENOMIC DNA]</scope>
    <source>
        <strain evidence="1 2">DSM 23318</strain>
    </source>
</reference>
<accession>A0A1V4I5H2</accession>
<dbReference type="AlphaFoldDB" id="A0A1V4I5H2"/>
<sequence length="78" mass="9279">MLIKDKLVQYIMELHIYLKGKDEPTIFKGERIDTLDIELQGKKYKQIRYFRKGISKSQYISVDLIKKMKAIENEGDIK</sequence>
<keyword evidence="2" id="KW-1185">Reference proteome</keyword>
<evidence type="ECO:0000313" key="2">
    <source>
        <dbReference type="Proteomes" id="UP000191056"/>
    </source>
</evidence>
<comment type="caution">
    <text evidence="1">The sequence shown here is derived from an EMBL/GenBank/DDBJ whole genome shotgun (WGS) entry which is preliminary data.</text>
</comment>
<gene>
    <name evidence="1" type="ORF">CLCHR_46980</name>
</gene>
<dbReference type="EMBL" id="MZGT01000128">
    <property type="protein sequence ID" value="OPJ55216.1"/>
    <property type="molecule type" value="Genomic_DNA"/>
</dbReference>
<protein>
    <submittedName>
        <fullName evidence="1">Uncharacterized protein</fullName>
    </submittedName>
</protein>